<gene>
    <name evidence="1" type="ORF">ORJ04_19965</name>
</gene>
<organism evidence="1 2">
    <name type="scientific">Rheinheimera baltica</name>
    <dbReference type="NCBI Taxonomy" id="67576"/>
    <lineage>
        <taxon>Bacteria</taxon>
        <taxon>Pseudomonadati</taxon>
        <taxon>Pseudomonadota</taxon>
        <taxon>Gammaproteobacteria</taxon>
        <taxon>Chromatiales</taxon>
        <taxon>Chromatiaceae</taxon>
        <taxon>Rheinheimera</taxon>
    </lineage>
</organism>
<dbReference type="EMBL" id="JAPJDZ010000115">
    <property type="protein sequence ID" value="MDP5138228.1"/>
    <property type="molecule type" value="Genomic_DNA"/>
</dbReference>
<dbReference type="RefSeq" id="WP_305977378.1">
    <property type="nucleotide sequence ID" value="NZ_JAPJDZ010000115.1"/>
</dbReference>
<evidence type="ECO:0000313" key="2">
    <source>
        <dbReference type="Proteomes" id="UP001231109"/>
    </source>
</evidence>
<accession>A0ABT9I576</accession>
<reference evidence="1 2" key="1">
    <citation type="submission" date="2022-11" db="EMBL/GenBank/DDBJ databases">
        <title>Viruses from the air-sea interface of a natural surface slick.</title>
        <authorList>
            <person name="Rahlff J."/>
            <person name="Holmfeldt K."/>
        </authorList>
    </citation>
    <scope>NUCLEOTIDE SEQUENCE [LARGE SCALE GENOMIC DNA]</scope>
    <source>
        <strain evidence="1 2">SMS4</strain>
    </source>
</reference>
<sequence length="140" mass="16428">MIQTPDFKLWREDKVLIAVISGSWSRFSAMDFATEFKAIAEPLIGQPWAHIVYMDDWHLGVPEIEPIVQDLVVWCIKHDLRYAAQVYCPNMVKRYQMDRMVIEKTDNFERRIFAEQQAAFAWLASLGFYTQHTNFTHQAG</sequence>
<protein>
    <submittedName>
        <fullName evidence="1">Uncharacterized protein</fullName>
    </submittedName>
</protein>
<name>A0ABT9I576_9GAMM</name>
<dbReference type="Proteomes" id="UP001231109">
    <property type="component" value="Unassembled WGS sequence"/>
</dbReference>
<keyword evidence="2" id="KW-1185">Reference proteome</keyword>
<comment type="caution">
    <text evidence="1">The sequence shown here is derived from an EMBL/GenBank/DDBJ whole genome shotgun (WGS) entry which is preliminary data.</text>
</comment>
<proteinExistence type="predicted"/>
<evidence type="ECO:0000313" key="1">
    <source>
        <dbReference type="EMBL" id="MDP5138228.1"/>
    </source>
</evidence>